<name>A0ABW2K9R6_9BACI</name>
<dbReference type="PANTHER" id="PTHR43877:SF2">
    <property type="entry name" value="AMINOALKYLPHOSPHONATE N-ACETYLTRANSFERASE-RELATED"/>
    <property type="match status" value="1"/>
</dbReference>
<evidence type="ECO:0000256" key="1">
    <source>
        <dbReference type="ARBA" id="ARBA00022679"/>
    </source>
</evidence>
<dbReference type="InterPro" id="IPR000182">
    <property type="entry name" value="GNAT_dom"/>
</dbReference>
<evidence type="ECO:0000313" key="4">
    <source>
        <dbReference type="EMBL" id="MFC7322867.1"/>
    </source>
</evidence>
<dbReference type="InterPro" id="IPR050832">
    <property type="entry name" value="Bact_Acetyltransf"/>
</dbReference>
<dbReference type="EMBL" id="JBHTBY010000017">
    <property type="protein sequence ID" value="MFC7322867.1"/>
    <property type="molecule type" value="Genomic_DNA"/>
</dbReference>
<dbReference type="PANTHER" id="PTHR43877">
    <property type="entry name" value="AMINOALKYLPHOSPHONATE N-ACETYLTRANSFERASE-RELATED-RELATED"/>
    <property type="match status" value="1"/>
</dbReference>
<dbReference type="InterPro" id="IPR016181">
    <property type="entry name" value="Acyl_CoA_acyltransferase"/>
</dbReference>
<dbReference type="Pfam" id="PF00583">
    <property type="entry name" value="Acetyltransf_1"/>
    <property type="match status" value="1"/>
</dbReference>
<dbReference type="GO" id="GO:0016746">
    <property type="term" value="F:acyltransferase activity"/>
    <property type="evidence" value="ECO:0007669"/>
    <property type="project" value="UniProtKB-KW"/>
</dbReference>
<keyword evidence="1 4" id="KW-0808">Transferase</keyword>
<protein>
    <submittedName>
        <fullName evidence="4">GNAT family N-acetyltransferase</fullName>
        <ecNumber evidence="4">2.3.-.-</ecNumber>
    </submittedName>
</protein>
<organism evidence="4 5">
    <name type="scientific">Halobacillus campisalis</name>
    <dbReference type="NCBI Taxonomy" id="435909"/>
    <lineage>
        <taxon>Bacteria</taxon>
        <taxon>Bacillati</taxon>
        <taxon>Bacillota</taxon>
        <taxon>Bacilli</taxon>
        <taxon>Bacillales</taxon>
        <taxon>Bacillaceae</taxon>
        <taxon>Halobacillus</taxon>
    </lineage>
</organism>
<feature type="domain" description="N-acetyltransferase" evidence="3">
    <location>
        <begin position="1"/>
        <end position="141"/>
    </location>
</feature>
<dbReference type="PROSITE" id="PS51186">
    <property type="entry name" value="GNAT"/>
    <property type="match status" value="1"/>
</dbReference>
<dbReference type="EC" id="2.3.-.-" evidence="4"/>
<evidence type="ECO:0000259" key="3">
    <source>
        <dbReference type="PROSITE" id="PS51186"/>
    </source>
</evidence>
<dbReference type="SUPFAM" id="SSF55729">
    <property type="entry name" value="Acyl-CoA N-acyltransferases (Nat)"/>
    <property type="match status" value="1"/>
</dbReference>
<comment type="caution">
    <text evidence="4">The sequence shown here is derived from an EMBL/GenBank/DDBJ whole genome shotgun (WGS) entry which is preliminary data.</text>
</comment>
<gene>
    <name evidence="4" type="ORF">ACFQMN_18530</name>
</gene>
<keyword evidence="2 4" id="KW-0012">Acyltransferase</keyword>
<dbReference type="CDD" id="cd04301">
    <property type="entry name" value="NAT_SF"/>
    <property type="match status" value="1"/>
</dbReference>
<proteinExistence type="predicted"/>
<evidence type="ECO:0000313" key="5">
    <source>
        <dbReference type="Proteomes" id="UP001596494"/>
    </source>
</evidence>
<dbReference type="Gene3D" id="3.40.630.30">
    <property type="match status" value="1"/>
</dbReference>
<dbReference type="RefSeq" id="WP_289215224.1">
    <property type="nucleotide sequence ID" value="NZ_JAPVRC010000002.1"/>
</dbReference>
<accession>A0ABW2K9R6</accession>
<reference evidence="5" key="1">
    <citation type="journal article" date="2019" name="Int. J. Syst. Evol. Microbiol.">
        <title>The Global Catalogue of Microorganisms (GCM) 10K type strain sequencing project: providing services to taxonomists for standard genome sequencing and annotation.</title>
        <authorList>
            <consortium name="The Broad Institute Genomics Platform"/>
            <consortium name="The Broad Institute Genome Sequencing Center for Infectious Disease"/>
            <person name="Wu L."/>
            <person name="Ma J."/>
        </authorList>
    </citation>
    <scope>NUCLEOTIDE SEQUENCE [LARGE SCALE GENOMIC DNA]</scope>
    <source>
        <strain evidence="5">CCUG 73951</strain>
    </source>
</reference>
<sequence length="141" mass="15986">MIREAYISDDEELAKLMTILGYPSDSEAMKVRLKRIVNDPYYQTFVFEKDKKLLGMIGMTYSLAYHTSDTHVRVIAFVVDEHAQGKGIGRSLMGKAEEWTLSKGANRITLNSGNRSERDSAHSVYHRLGFEGKATGFYKDL</sequence>
<dbReference type="Proteomes" id="UP001596494">
    <property type="component" value="Unassembled WGS sequence"/>
</dbReference>
<evidence type="ECO:0000256" key="2">
    <source>
        <dbReference type="ARBA" id="ARBA00023315"/>
    </source>
</evidence>
<keyword evidence="5" id="KW-1185">Reference proteome</keyword>